<protein>
    <submittedName>
        <fullName evidence="7">UDP-2,3-diacylglucosamine hydrolase</fullName>
    </submittedName>
</protein>
<evidence type="ECO:0000256" key="3">
    <source>
        <dbReference type="ARBA" id="ARBA00022723"/>
    </source>
</evidence>
<dbReference type="EMBL" id="BMGY01000002">
    <property type="protein sequence ID" value="GGH79165.1"/>
    <property type="molecule type" value="Genomic_DNA"/>
</dbReference>
<evidence type="ECO:0000313" key="7">
    <source>
        <dbReference type="EMBL" id="GGH79165.1"/>
    </source>
</evidence>
<dbReference type="InterPro" id="IPR029052">
    <property type="entry name" value="Metallo-depent_PP-like"/>
</dbReference>
<keyword evidence="1" id="KW-1003">Cell membrane</keyword>
<keyword evidence="2" id="KW-0997">Cell inner membrane</keyword>
<accession>A0ABQ1ZW55</accession>
<evidence type="ECO:0000313" key="8">
    <source>
        <dbReference type="Proteomes" id="UP000637774"/>
    </source>
</evidence>
<dbReference type="CDD" id="cd07398">
    <property type="entry name" value="MPP_YbbF-LpxH"/>
    <property type="match status" value="1"/>
</dbReference>
<keyword evidence="5" id="KW-0464">Manganese</keyword>
<dbReference type="PANTHER" id="PTHR34990:SF2">
    <property type="entry name" value="BLL8164 PROTEIN"/>
    <property type="match status" value="1"/>
</dbReference>
<dbReference type="SUPFAM" id="SSF56300">
    <property type="entry name" value="Metallo-dependent phosphatases"/>
    <property type="match status" value="1"/>
</dbReference>
<feature type="domain" description="Calcineurin-like phosphoesterase" evidence="6">
    <location>
        <begin position="32"/>
        <end position="229"/>
    </location>
</feature>
<dbReference type="InterPro" id="IPR004843">
    <property type="entry name" value="Calcineurin-like_PHP"/>
</dbReference>
<keyword evidence="8" id="KW-1185">Reference proteome</keyword>
<proteinExistence type="predicted"/>
<evidence type="ECO:0000256" key="5">
    <source>
        <dbReference type="ARBA" id="ARBA00023211"/>
    </source>
</evidence>
<keyword evidence="3" id="KW-0479">Metal-binding</keyword>
<keyword evidence="7" id="KW-0378">Hydrolase</keyword>
<sequence length="310" mass="34721">MSPVTVAMPDTILIIPAEPAKPKARRKRRVQVAVVSDVHLGTYGCHATELLRYLKSIRPQVLVLNGDIVDIWQFSKNYWPPAHMRVVRYLAGLAAKGVKIHYLTGNHDELLRKFAGLKLGNFRLDNKLVLDLPHGRTWLFHGDVFDVTMRHSRWLAKLGGHGYDLLILINRSVNYLLAKLGRPRVALSKLVKERVKSAGSAVSNFEETAAAIAADEGYRYVACGHIHQPEIKTLHTEKGEVIYLNSGDWVENLTSLEYTAETGWQLYYYNDDPLMQQAAEADAADAAEELADSNPAQLLEGLLAEFKIRA</sequence>
<evidence type="ECO:0000259" key="6">
    <source>
        <dbReference type="Pfam" id="PF00149"/>
    </source>
</evidence>
<organism evidence="7 8">
    <name type="scientific">Hymenobacter frigidus</name>
    <dbReference type="NCBI Taxonomy" id="1524095"/>
    <lineage>
        <taxon>Bacteria</taxon>
        <taxon>Pseudomonadati</taxon>
        <taxon>Bacteroidota</taxon>
        <taxon>Cytophagia</taxon>
        <taxon>Cytophagales</taxon>
        <taxon>Hymenobacteraceae</taxon>
        <taxon>Hymenobacter</taxon>
    </lineage>
</organism>
<evidence type="ECO:0000256" key="1">
    <source>
        <dbReference type="ARBA" id="ARBA00022475"/>
    </source>
</evidence>
<comment type="caution">
    <text evidence="7">The sequence shown here is derived from an EMBL/GenBank/DDBJ whole genome shotgun (WGS) entry which is preliminary data.</text>
</comment>
<dbReference type="InterPro" id="IPR043461">
    <property type="entry name" value="LpxH-like"/>
</dbReference>
<reference evidence="8" key="1">
    <citation type="journal article" date="2019" name="Int. J. Syst. Evol. Microbiol.">
        <title>The Global Catalogue of Microorganisms (GCM) 10K type strain sequencing project: providing services to taxonomists for standard genome sequencing and annotation.</title>
        <authorList>
            <consortium name="The Broad Institute Genomics Platform"/>
            <consortium name="The Broad Institute Genome Sequencing Center for Infectious Disease"/>
            <person name="Wu L."/>
            <person name="Ma J."/>
        </authorList>
    </citation>
    <scope>NUCLEOTIDE SEQUENCE [LARGE SCALE GENOMIC DNA]</scope>
    <source>
        <strain evidence="8">CGMCC 1.14966</strain>
    </source>
</reference>
<dbReference type="Pfam" id="PF00149">
    <property type="entry name" value="Metallophos"/>
    <property type="match status" value="1"/>
</dbReference>
<dbReference type="Gene3D" id="3.60.21.10">
    <property type="match status" value="1"/>
</dbReference>
<name>A0ABQ1ZW55_9BACT</name>
<dbReference type="Proteomes" id="UP000637774">
    <property type="component" value="Unassembled WGS sequence"/>
</dbReference>
<evidence type="ECO:0000256" key="4">
    <source>
        <dbReference type="ARBA" id="ARBA00023136"/>
    </source>
</evidence>
<evidence type="ECO:0000256" key="2">
    <source>
        <dbReference type="ARBA" id="ARBA00022519"/>
    </source>
</evidence>
<dbReference type="GO" id="GO:0016787">
    <property type="term" value="F:hydrolase activity"/>
    <property type="evidence" value="ECO:0007669"/>
    <property type="project" value="UniProtKB-KW"/>
</dbReference>
<dbReference type="RefSeq" id="WP_229748720.1">
    <property type="nucleotide sequence ID" value="NZ_BMGY01000002.1"/>
</dbReference>
<keyword evidence="4" id="KW-0472">Membrane</keyword>
<gene>
    <name evidence="7" type="ORF">GCM10011495_02480</name>
</gene>
<dbReference type="PANTHER" id="PTHR34990">
    <property type="entry name" value="UDP-2,3-DIACYLGLUCOSAMINE HYDROLASE-RELATED"/>
    <property type="match status" value="1"/>
</dbReference>